<dbReference type="Proteomes" id="UP000001876">
    <property type="component" value="Unassembled WGS sequence"/>
</dbReference>
<feature type="region of interest" description="Disordered" evidence="1">
    <location>
        <begin position="360"/>
        <end position="395"/>
    </location>
</feature>
<dbReference type="Gene3D" id="3.40.50.11980">
    <property type="match status" value="1"/>
</dbReference>
<dbReference type="InterPro" id="IPR021869">
    <property type="entry name" value="RNase_Zc3h12_NYN"/>
</dbReference>
<sequence length="444" mass="48238">MATRAAAPAPRSTAARESAGRGRTPRARAERASIPPRRENEKCPPRAIPCRAHPNKRRAHRADDLVTPQGRYPAPWATDLAQIFSWDDILQASARGGTPGSGEDDERMPKRIVLDGANIAWSLGTSIRSRFKCRQFPLSAGIVAALEHEPWARQNYDVVAFVPKEYVVGTLNALADGGGRATLNADVVKYLGKNLWVNTRLMDLVDAGKVKMVSRDAGSEGAKSDDLTIIEYAKDNDAWICSNDQFRDHRRNRSLGFSGARDLKAFARSRRFEHAFRVAPGLDDELLTAMRNASGWVANVGVANATRVDGSPVPEKVKAGGRRGPGGGFRRRLVDVGGARGRALEASADLEENIMASMMDDDIMERGGGDGDGESGGEEDEEEDGGPRTRNDHENALNGVPAYYAMPQSVLPVFFEPAPTAAMIAARQSFLKRQGWEMTTMGGK</sequence>
<evidence type="ECO:0000256" key="1">
    <source>
        <dbReference type="SAM" id="MobiDB-lite"/>
    </source>
</evidence>
<dbReference type="OrthoDB" id="496459at2759"/>
<dbReference type="GeneID" id="9686387"/>
<feature type="compositionally biased region" description="Basic and acidic residues" evidence="1">
    <location>
        <begin position="385"/>
        <end position="395"/>
    </location>
</feature>
<feature type="domain" description="RNase NYN" evidence="2">
    <location>
        <begin position="110"/>
        <end position="253"/>
    </location>
</feature>
<evidence type="ECO:0000313" key="4">
    <source>
        <dbReference type="Proteomes" id="UP000001876"/>
    </source>
</evidence>
<accession>C1MZF7</accession>
<reference evidence="3 4" key="1">
    <citation type="journal article" date="2009" name="Science">
        <title>Green evolution and dynamic adaptations revealed by genomes of the marine picoeukaryotes Micromonas.</title>
        <authorList>
            <person name="Worden A.Z."/>
            <person name="Lee J.H."/>
            <person name="Mock T."/>
            <person name="Rouze P."/>
            <person name="Simmons M.P."/>
            <person name="Aerts A.L."/>
            <person name="Allen A.E."/>
            <person name="Cuvelier M.L."/>
            <person name="Derelle E."/>
            <person name="Everett M.V."/>
            <person name="Foulon E."/>
            <person name="Grimwood J."/>
            <person name="Gundlach H."/>
            <person name="Henrissat B."/>
            <person name="Napoli C."/>
            <person name="McDonald S.M."/>
            <person name="Parker M.S."/>
            <person name="Rombauts S."/>
            <person name="Salamov A."/>
            <person name="Von Dassow P."/>
            <person name="Badger J.H."/>
            <person name="Coutinho P.M."/>
            <person name="Demir E."/>
            <person name="Dubchak I."/>
            <person name="Gentemann C."/>
            <person name="Eikrem W."/>
            <person name="Gready J.E."/>
            <person name="John U."/>
            <person name="Lanier W."/>
            <person name="Lindquist E.A."/>
            <person name="Lucas S."/>
            <person name="Mayer K.F."/>
            <person name="Moreau H."/>
            <person name="Not F."/>
            <person name="Otillar R."/>
            <person name="Panaud O."/>
            <person name="Pangilinan J."/>
            <person name="Paulsen I."/>
            <person name="Piegu B."/>
            <person name="Poliakov A."/>
            <person name="Robbens S."/>
            <person name="Schmutz J."/>
            <person name="Toulza E."/>
            <person name="Wyss T."/>
            <person name="Zelensky A."/>
            <person name="Zhou K."/>
            <person name="Armbrust E.V."/>
            <person name="Bhattacharya D."/>
            <person name="Goodenough U.W."/>
            <person name="Van de Peer Y."/>
            <person name="Grigoriev I.V."/>
        </authorList>
    </citation>
    <scope>NUCLEOTIDE SEQUENCE [LARGE SCALE GENOMIC DNA]</scope>
    <source>
        <strain evidence="3 4">CCMP1545</strain>
    </source>
</reference>
<feature type="compositionally biased region" description="Low complexity" evidence="1">
    <location>
        <begin position="1"/>
        <end position="17"/>
    </location>
</feature>
<feature type="region of interest" description="Disordered" evidence="1">
    <location>
        <begin position="311"/>
        <end position="330"/>
    </location>
</feature>
<feature type="compositionally biased region" description="Acidic residues" evidence="1">
    <location>
        <begin position="371"/>
        <end position="384"/>
    </location>
</feature>
<proteinExistence type="predicted"/>
<evidence type="ECO:0000259" key="2">
    <source>
        <dbReference type="Pfam" id="PF11977"/>
    </source>
</evidence>
<organism evidence="4">
    <name type="scientific">Micromonas pusilla (strain CCMP1545)</name>
    <name type="common">Picoplanktonic green alga</name>
    <dbReference type="NCBI Taxonomy" id="564608"/>
    <lineage>
        <taxon>Eukaryota</taxon>
        <taxon>Viridiplantae</taxon>
        <taxon>Chlorophyta</taxon>
        <taxon>Mamiellophyceae</taxon>
        <taxon>Mamiellales</taxon>
        <taxon>Mamiellaceae</taxon>
        <taxon>Micromonas</taxon>
    </lineage>
</organism>
<dbReference type="RefSeq" id="XP_003061209.1">
    <property type="nucleotide sequence ID" value="XM_003061163.1"/>
</dbReference>
<protein>
    <submittedName>
        <fullName evidence="3">Predicted protein</fullName>
    </submittedName>
</protein>
<dbReference type="AlphaFoldDB" id="C1MZF7"/>
<feature type="compositionally biased region" description="Basic and acidic residues" evidence="1">
    <location>
        <begin position="27"/>
        <end position="44"/>
    </location>
</feature>
<keyword evidence="4" id="KW-1185">Reference proteome</keyword>
<dbReference type="EMBL" id="GG663743">
    <property type="protein sequence ID" value="EEH54859.1"/>
    <property type="molecule type" value="Genomic_DNA"/>
</dbReference>
<name>C1MZF7_MICPC</name>
<feature type="region of interest" description="Disordered" evidence="1">
    <location>
        <begin position="1"/>
        <end position="60"/>
    </location>
</feature>
<gene>
    <name evidence="3" type="ORF">MICPUCDRAFT_60714</name>
</gene>
<evidence type="ECO:0000313" key="3">
    <source>
        <dbReference type="EMBL" id="EEH54859.1"/>
    </source>
</evidence>
<dbReference type="KEGG" id="mpp:MICPUCDRAFT_60714"/>
<dbReference type="Pfam" id="PF11977">
    <property type="entry name" value="RNase_Zc3h12a"/>
    <property type="match status" value="1"/>
</dbReference>